<dbReference type="GeneID" id="95987519"/>
<gene>
    <name evidence="2" type="ORF">Q8F55_006476</name>
</gene>
<protein>
    <submittedName>
        <fullName evidence="2">Uncharacterized protein</fullName>
    </submittedName>
</protein>
<organism evidence="2 3">
    <name type="scientific">Vanrija albida</name>
    <dbReference type="NCBI Taxonomy" id="181172"/>
    <lineage>
        <taxon>Eukaryota</taxon>
        <taxon>Fungi</taxon>
        <taxon>Dikarya</taxon>
        <taxon>Basidiomycota</taxon>
        <taxon>Agaricomycotina</taxon>
        <taxon>Tremellomycetes</taxon>
        <taxon>Trichosporonales</taxon>
        <taxon>Trichosporonaceae</taxon>
        <taxon>Vanrija</taxon>
    </lineage>
</organism>
<evidence type="ECO:0000313" key="3">
    <source>
        <dbReference type="Proteomes" id="UP001565368"/>
    </source>
</evidence>
<dbReference type="EMBL" id="JBBXJM010000005">
    <property type="protein sequence ID" value="KAL1407063.1"/>
    <property type="molecule type" value="Genomic_DNA"/>
</dbReference>
<accession>A0ABR3PX94</accession>
<dbReference type="RefSeq" id="XP_069207007.1">
    <property type="nucleotide sequence ID" value="XM_069354936.1"/>
</dbReference>
<feature type="region of interest" description="Disordered" evidence="1">
    <location>
        <begin position="1"/>
        <end position="28"/>
    </location>
</feature>
<evidence type="ECO:0000313" key="2">
    <source>
        <dbReference type="EMBL" id="KAL1407063.1"/>
    </source>
</evidence>
<dbReference type="Proteomes" id="UP001565368">
    <property type="component" value="Unassembled WGS sequence"/>
</dbReference>
<evidence type="ECO:0000256" key="1">
    <source>
        <dbReference type="SAM" id="MobiDB-lite"/>
    </source>
</evidence>
<keyword evidence="3" id="KW-1185">Reference proteome</keyword>
<reference evidence="2 3" key="1">
    <citation type="submission" date="2023-08" db="EMBL/GenBank/DDBJ databases">
        <title>Annotated Genome Sequence of Vanrija albida AlHP1.</title>
        <authorList>
            <person name="Herzog R."/>
        </authorList>
    </citation>
    <scope>NUCLEOTIDE SEQUENCE [LARGE SCALE GENOMIC DNA]</scope>
    <source>
        <strain evidence="2 3">AlHP1</strain>
    </source>
</reference>
<name>A0ABR3PX94_9TREE</name>
<sequence>MNKLRRNPVLKPYVSPRGPGEDPSSSLGRRRLDRIYLDTSALLGTGDMPDKDMPLQDLMRQLELYPKDTVFFFNIWCFGWEDIVKEVARHFDSVVHVDRYKQSSNV</sequence>
<proteinExistence type="predicted"/>
<comment type="caution">
    <text evidence="2">The sequence shown here is derived from an EMBL/GenBank/DDBJ whole genome shotgun (WGS) entry which is preliminary data.</text>
</comment>